<evidence type="ECO:0000256" key="1">
    <source>
        <dbReference type="SAM" id="MobiDB-lite"/>
    </source>
</evidence>
<gene>
    <name evidence="2" type="ORF">GUJ93_ZPchr1151g22264</name>
</gene>
<dbReference type="AlphaFoldDB" id="A0A8J5RK89"/>
<sequence length="101" mass="11150">MKLYQNGSYVIVTTLNCRAAARCGSRAAEATPPTTTGEPWRPTALLRRRPRACRCRRRISLISSGVARSRSRRRASAHGSGSDDSEKLLSLLSSLIHLMRP</sequence>
<feature type="region of interest" description="Disordered" evidence="1">
    <location>
        <begin position="66"/>
        <end position="85"/>
    </location>
</feature>
<accession>A0A8J5RK89</accession>
<protein>
    <submittedName>
        <fullName evidence="2">Uncharacterized protein</fullName>
    </submittedName>
</protein>
<organism evidence="2 3">
    <name type="scientific">Zizania palustris</name>
    <name type="common">Northern wild rice</name>
    <dbReference type="NCBI Taxonomy" id="103762"/>
    <lineage>
        <taxon>Eukaryota</taxon>
        <taxon>Viridiplantae</taxon>
        <taxon>Streptophyta</taxon>
        <taxon>Embryophyta</taxon>
        <taxon>Tracheophyta</taxon>
        <taxon>Spermatophyta</taxon>
        <taxon>Magnoliopsida</taxon>
        <taxon>Liliopsida</taxon>
        <taxon>Poales</taxon>
        <taxon>Poaceae</taxon>
        <taxon>BOP clade</taxon>
        <taxon>Oryzoideae</taxon>
        <taxon>Oryzeae</taxon>
        <taxon>Zizaniinae</taxon>
        <taxon>Zizania</taxon>
    </lineage>
</organism>
<dbReference type="Proteomes" id="UP000729402">
    <property type="component" value="Unassembled WGS sequence"/>
</dbReference>
<evidence type="ECO:0000313" key="2">
    <source>
        <dbReference type="EMBL" id="KAG8042996.1"/>
    </source>
</evidence>
<name>A0A8J5RK89_ZIZPA</name>
<reference evidence="2" key="1">
    <citation type="journal article" date="2021" name="bioRxiv">
        <title>Whole Genome Assembly and Annotation of Northern Wild Rice, Zizania palustris L., Supports a Whole Genome Duplication in the Zizania Genus.</title>
        <authorList>
            <person name="Haas M."/>
            <person name="Kono T."/>
            <person name="Macchietto M."/>
            <person name="Millas R."/>
            <person name="McGilp L."/>
            <person name="Shao M."/>
            <person name="Duquette J."/>
            <person name="Hirsch C.N."/>
            <person name="Kimball J."/>
        </authorList>
    </citation>
    <scope>NUCLEOTIDE SEQUENCE</scope>
    <source>
        <tissue evidence="2">Fresh leaf tissue</tissue>
    </source>
</reference>
<reference evidence="2" key="2">
    <citation type="submission" date="2021-02" db="EMBL/GenBank/DDBJ databases">
        <authorList>
            <person name="Kimball J.A."/>
            <person name="Haas M.W."/>
            <person name="Macchietto M."/>
            <person name="Kono T."/>
            <person name="Duquette J."/>
            <person name="Shao M."/>
        </authorList>
    </citation>
    <scope>NUCLEOTIDE SEQUENCE</scope>
    <source>
        <tissue evidence="2">Fresh leaf tissue</tissue>
    </source>
</reference>
<dbReference type="EMBL" id="JAAALK010001365">
    <property type="protein sequence ID" value="KAG8042996.1"/>
    <property type="molecule type" value="Genomic_DNA"/>
</dbReference>
<evidence type="ECO:0000313" key="3">
    <source>
        <dbReference type="Proteomes" id="UP000729402"/>
    </source>
</evidence>
<keyword evidence="3" id="KW-1185">Reference proteome</keyword>
<comment type="caution">
    <text evidence="2">The sequence shown here is derived from an EMBL/GenBank/DDBJ whole genome shotgun (WGS) entry which is preliminary data.</text>
</comment>
<proteinExistence type="predicted"/>